<feature type="transmembrane region" description="Helical" evidence="1">
    <location>
        <begin position="62"/>
        <end position="80"/>
    </location>
</feature>
<keyword evidence="1" id="KW-1133">Transmembrane helix</keyword>
<keyword evidence="3" id="KW-1185">Reference proteome</keyword>
<dbReference type="EMBL" id="CAJVCH010211396">
    <property type="protein sequence ID" value="CAG7731379.1"/>
    <property type="molecule type" value="Genomic_DNA"/>
</dbReference>
<dbReference type="AlphaFoldDB" id="A0A8J2K8H0"/>
<feature type="transmembrane region" description="Helical" evidence="1">
    <location>
        <begin position="167"/>
        <end position="188"/>
    </location>
</feature>
<comment type="caution">
    <text evidence="2">The sequence shown here is derived from an EMBL/GenBank/DDBJ whole genome shotgun (WGS) entry which is preliminary data.</text>
</comment>
<gene>
    <name evidence="2" type="ORF">AFUS01_LOCUS19974</name>
</gene>
<feature type="non-terminal residue" evidence="2">
    <location>
        <position position="1"/>
    </location>
</feature>
<organism evidence="2 3">
    <name type="scientific">Allacma fusca</name>
    <dbReference type="NCBI Taxonomy" id="39272"/>
    <lineage>
        <taxon>Eukaryota</taxon>
        <taxon>Metazoa</taxon>
        <taxon>Ecdysozoa</taxon>
        <taxon>Arthropoda</taxon>
        <taxon>Hexapoda</taxon>
        <taxon>Collembola</taxon>
        <taxon>Symphypleona</taxon>
        <taxon>Sminthuridae</taxon>
        <taxon>Allacma</taxon>
    </lineage>
</organism>
<feature type="transmembrane region" description="Helical" evidence="1">
    <location>
        <begin position="21"/>
        <end position="42"/>
    </location>
</feature>
<keyword evidence="1" id="KW-0812">Transmembrane</keyword>
<accession>A0A8J2K8H0</accession>
<keyword evidence="1" id="KW-0472">Membrane</keyword>
<reference evidence="2" key="1">
    <citation type="submission" date="2021-06" db="EMBL/GenBank/DDBJ databases">
        <authorList>
            <person name="Hodson N. C."/>
            <person name="Mongue J. A."/>
            <person name="Jaron S. K."/>
        </authorList>
    </citation>
    <scope>NUCLEOTIDE SEQUENCE</scope>
</reference>
<feature type="transmembrane region" description="Helical" evidence="1">
    <location>
        <begin position="92"/>
        <end position="114"/>
    </location>
</feature>
<sequence length="218" mass="24566">MLGSKPREKIMKNLNCKMSPPVTIFKNTLNLYPFMLVTPYFITYCKDQETVILRHANIIVKVAFVVIQTLAVVLMCCKVFKQFSISLSLNATPILALSLVAWLALNIIVLEFVWRRTSYTLDMLNLLSDIYEKCTQFDFNGRTVGCVLDILDQFQLALKHASDSLGLLYLMVCVAFLPYYCLALPILFGGHALRVAEVVWYSISVGLATFPAAQAHNL</sequence>
<protein>
    <submittedName>
        <fullName evidence="2">Uncharacterized protein</fullName>
    </submittedName>
</protein>
<feature type="transmembrane region" description="Helical" evidence="1">
    <location>
        <begin position="195"/>
        <end position="213"/>
    </location>
</feature>
<dbReference type="Proteomes" id="UP000708208">
    <property type="component" value="Unassembled WGS sequence"/>
</dbReference>
<evidence type="ECO:0000313" key="2">
    <source>
        <dbReference type="EMBL" id="CAG7731379.1"/>
    </source>
</evidence>
<evidence type="ECO:0000256" key="1">
    <source>
        <dbReference type="SAM" id="Phobius"/>
    </source>
</evidence>
<evidence type="ECO:0000313" key="3">
    <source>
        <dbReference type="Proteomes" id="UP000708208"/>
    </source>
</evidence>
<name>A0A8J2K8H0_9HEXA</name>
<proteinExistence type="predicted"/>